<accession>A0ACB6RCC3</accession>
<protein>
    <submittedName>
        <fullName evidence="1">Uncharacterized protein</fullName>
    </submittedName>
</protein>
<dbReference type="EMBL" id="MU003493">
    <property type="protein sequence ID" value="KAF2476938.1"/>
    <property type="molecule type" value="Genomic_DNA"/>
</dbReference>
<proteinExistence type="predicted"/>
<sequence>MASPASKPVSNLAAAFAGQSPSANIPIPREGGHVSAPDRPNMLLTPPNSISPTLPPHKHRPGIATTVASPPPVLLDSDIDLQDAVEHAAAQDQPSALSREALAAVESSGQITPAMLAKYHLPGILSNETPQAIRFVLQALNEEVPGFSRIQPAKARRLVVAALENRAGGGVNGEIEFEKVGWGKWKCRRKGQPSRNVHAVPIGAHGPPRSGPSPPASMDSAGGLQVPRNTSRDHRDMYSTSWGADSAMSSRDEDMAEGMSLDGSESDSSDMDLEDDLDDDTDMEDMSNFRPDELSLDHGSYTEIRDYNYLSRTSGARFRSASAQAAGIPIG</sequence>
<feature type="non-terminal residue" evidence="1">
    <location>
        <position position="331"/>
    </location>
</feature>
<gene>
    <name evidence="1" type="ORF">BDR25DRAFT_196051</name>
</gene>
<name>A0ACB6RCC3_9PLEO</name>
<evidence type="ECO:0000313" key="2">
    <source>
        <dbReference type="Proteomes" id="UP000799755"/>
    </source>
</evidence>
<evidence type="ECO:0000313" key="1">
    <source>
        <dbReference type="EMBL" id="KAF2476938.1"/>
    </source>
</evidence>
<comment type="caution">
    <text evidence="1">The sequence shown here is derived from an EMBL/GenBank/DDBJ whole genome shotgun (WGS) entry which is preliminary data.</text>
</comment>
<reference evidence="1" key="1">
    <citation type="journal article" date="2020" name="Stud. Mycol.">
        <title>101 Dothideomycetes genomes: a test case for predicting lifestyles and emergence of pathogens.</title>
        <authorList>
            <person name="Haridas S."/>
            <person name="Albert R."/>
            <person name="Binder M."/>
            <person name="Bloem J."/>
            <person name="Labutti K."/>
            <person name="Salamov A."/>
            <person name="Andreopoulos B."/>
            <person name="Baker S."/>
            <person name="Barry K."/>
            <person name="Bills G."/>
            <person name="Bluhm B."/>
            <person name="Cannon C."/>
            <person name="Castanera R."/>
            <person name="Culley D."/>
            <person name="Daum C."/>
            <person name="Ezra D."/>
            <person name="Gonzalez J."/>
            <person name="Henrissat B."/>
            <person name="Kuo A."/>
            <person name="Liang C."/>
            <person name="Lipzen A."/>
            <person name="Lutzoni F."/>
            <person name="Magnuson J."/>
            <person name="Mondo S."/>
            <person name="Nolan M."/>
            <person name="Ohm R."/>
            <person name="Pangilinan J."/>
            <person name="Park H.-J."/>
            <person name="Ramirez L."/>
            <person name="Alfaro M."/>
            <person name="Sun H."/>
            <person name="Tritt A."/>
            <person name="Yoshinaga Y."/>
            <person name="Zwiers L.-H."/>
            <person name="Turgeon B."/>
            <person name="Goodwin S."/>
            <person name="Spatafora J."/>
            <person name="Crous P."/>
            <person name="Grigoriev I."/>
        </authorList>
    </citation>
    <scope>NUCLEOTIDE SEQUENCE</scope>
    <source>
        <strain evidence="1">ATCC 200398</strain>
    </source>
</reference>
<organism evidence="1 2">
    <name type="scientific">Lindgomyces ingoldianus</name>
    <dbReference type="NCBI Taxonomy" id="673940"/>
    <lineage>
        <taxon>Eukaryota</taxon>
        <taxon>Fungi</taxon>
        <taxon>Dikarya</taxon>
        <taxon>Ascomycota</taxon>
        <taxon>Pezizomycotina</taxon>
        <taxon>Dothideomycetes</taxon>
        <taxon>Pleosporomycetidae</taxon>
        <taxon>Pleosporales</taxon>
        <taxon>Lindgomycetaceae</taxon>
        <taxon>Lindgomyces</taxon>
    </lineage>
</organism>
<keyword evidence="2" id="KW-1185">Reference proteome</keyword>
<dbReference type="Proteomes" id="UP000799755">
    <property type="component" value="Unassembled WGS sequence"/>
</dbReference>